<evidence type="ECO:0000313" key="3">
    <source>
        <dbReference type="Proteomes" id="UP000053257"/>
    </source>
</evidence>
<keyword evidence="3" id="KW-1185">Reference proteome</keyword>
<dbReference type="EMBL" id="KN840440">
    <property type="protein sequence ID" value="KIP12259.1"/>
    <property type="molecule type" value="Genomic_DNA"/>
</dbReference>
<dbReference type="HOGENOM" id="CLU_010595_5_2_1"/>
<dbReference type="SUPFAM" id="SSF53335">
    <property type="entry name" value="S-adenosyl-L-methionine-dependent methyltransferases"/>
    <property type="match status" value="1"/>
</dbReference>
<accession>A0A0C3P2V8</accession>
<dbReference type="CDD" id="cd02440">
    <property type="entry name" value="AdoMet_MTases"/>
    <property type="match status" value="1"/>
</dbReference>
<sequence>MEETNESASEDRSGSPAPSMYSFNASVDERLILREVYGRTLNSYNEMYFLPADNEEHRRLDLQHQIYTMILGALYPAIPLVRWALRPRRDRRPVILDVGTGSGSWAVDMAKEFPYCEVIGMDLVPPRIAGELPQNCRFEIDDANLGFFHYRGTFDVVHARAIAMGIKDYPALLKDLAQTLRPGGMIILGDGEMQLYDEERRPLSYSEADASWTQRVFFAGYNASKNKGGNIDCPTMNPTWLRSIDSLTDVGWDKVFIPIGPWIYANEREKVLAEMLRSNCLGYISGLEPLLMSEGYLKESVEKMQRGASAELLELKVRLYSRWSFAWAMKRL</sequence>
<dbReference type="Gene3D" id="3.40.50.150">
    <property type="entry name" value="Vaccinia Virus protein VP39"/>
    <property type="match status" value="1"/>
</dbReference>
<dbReference type="AlphaFoldDB" id="A0A0C3P2V8"/>
<dbReference type="PANTHER" id="PTHR43591">
    <property type="entry name" value="METHYLTRANSFERASE"/>
    <property type="match status" value="1"/>
</dbReference>
<dbReference type="PANTHER" id="PTHR43591:SF24">
    <property type="entry name" value="2-METHOXY-6-POLYPRENYL-1,4-BENZOQUINOL METHYLASE, MITOCHONDRIAL"/>
    <property type="match status" value="1"/>
</dbReference>
<name>A0A0C3P2V8_PHLG1</name>
<evidence type="ECO:0008006" key="4">
    <source>
        <dbReference type="Google" id="ProtNLM"/>
    </source>
</evidence>
<organism evidence="2 3">
    <name type="scientific">Phlebiopsis gigantea (strain 11061_1 CR5-6)</name>
    <name type="common">White-rot fungus</name>
    <name type="synonym">Peniophora gigantea</name>
    <dbReference type="NCBI Taxonomy" id="745531"/>
    <lineage>
        <taxon>Eukaryota</taxon>
        <taxon>Fungi</taxon>
        <taxon>Dikarya</taxon>
        <taxon>Basidiomycota</taxon>
        <taxon>Agaricomycotina</taxon>
        <taxon>Agaricomycetes</taxon>
        <taxon>Polyporales</taxon>
        <taxon>Phanerochaetaceae</taxon>
        <taxon>Phlebiopsis</taxon>
    </lineage>
</organism>
<gene>
    <name evidence="2" type="ORF">PHLGIDRAFT_328195</name>
</gene>
<dbReference type="Pfam" id="PF13489">
    <property type="entry name" value="Methyltransf_23"/>
    <property type="match status" value="1"/>
</dbReference>
<protein>
    <recommendedName>
        <fullName evidence="4">Methyltransferase domain-containing protein</fullName>
    </recommendedName>
</protein>
<proteinExistence type="predicted"/>
<dbReference type="STRING" id="745531.A0A0C3P2V8"/>
<dbReference type="OrthoDB" id="2013972at2759"/>
<feature type="region of interest" description="Disordered" evidence="1">
    <location>
        <begin position="1"/>
        <end position="21"/>
    </location>
</feature>
<evidence type="ECO:0000313" key="2">
    <source>
        <dbReference type="EMBL" id="KIP12259.1"/>
    </source>
</evidence>
<reference evidence="2 3" key="1">
    <citation type="journal article" date="2014" name="PLoS Genet.">
        <title>Analysis of the Phlebiopsis gigantea genome, transcriptome and secretome provides insight into its pioneer colonization strategies of wood.</title>
        <authorList>
            <person name="Hori C."/>
            <person name="Ishida T."/>
            <person name="Igarashi K."/>
            <person name="Samejima M."/>
            <person name="Suzuki H."/>
            <person name="Master E."/>
            <person name="Ferreira P."/>
            <person name="Ruiz-Duenas F.J."/>
            <person name="Held B."/>
            <person name="Canessa P."/>
            <person name="Larrondo L.F."/>
            <person name="Schmoll M."/>
            <person name="Druzhinina I.S."/>
            <person name="Kubicek C.P."/>
            <person name="Gaskell J.A."/>
            <person name="Kersten P."/>
            <person name="St John F."/>
            <person name="Glasner J."/>
            <person name="Sabat G."/>
            <person name="Splinter BonDurant S."/>
            <person name="Syed K."/>
            <person name="Yadav J."/>
            <person name="Mgbeahuruike A.C."/>
            <person name="Kovalchuk A."/>
            <person name="Asiegbu F.O."/>
            <person name="Lackner G."/>
            <person name="Hoffmeister D."/>
            <person name="Rencoret J."/>
            <person name="Gutierrez A."/>
            <person name="Sun H."/>
            <person name="Lindquist E."/>
            <person name="Barry K."/>
            <person name="Riley R."/>
            <person name="Grigoriev I.V."/>
            <person name="Henrissat B."/>
            <person name="Kues U."/>
            <person name="Berka R.M."/>
            <person name="Martinez A.T."/>
            <person name="Covert S.F."/>
            <person name="Blanchette R.A."/>
            <person name="Cullen D."/>
        </authorList>
    </citation>
    <scope>NUCLEOTIDE SEQUENCE [LARGE SCALE GENOMIC DNA]</scope>
    <source>
        <strain evidence="2 3">11061_1 CR5-6</strain>
    </source>
</reference>
<dbReference type="GO" id="GO:0008168">
    <property type="term" value="F:methyltransferase activity"/>
    <property type="evidence" value="ECO:0007669"/>
    <property type="project" value="TreeGrafter"/>
</dbReference>
<evidence type="ECO:0000256" key="1">
    <source>
        <dbReference type="SAM" id="MobiDB-lite"/>
    </source>
</evidence>
<dbReference type="Proteomes" id="UP000053257">
    <property type="component" value="Unassembled WGS sequence"/>
</dbReference>
<dbReference type="InterPro" id="IPR029063">
    <property type="entry name" value="SAM-dependent_MTases_sf"/>
</dbReference>